<organism evidence="5 6">
    <name type="scientific">Hominibacterium faecale</name>
    <dbReference type="NCBI Taxonomy" id="2839743"/>
    <lineage>
        <taxon>Bacteria</taxon>
        <taxon>Bacillati</taxon>
        <taxon>Bacillota</taxon>
        <taxon>Clostridia</taxon>
        <taxon>Peptostreptococcales</taxon>
        <taxon>Anaerovoracaceae</taxon>
        <taxon>Hominibacterium</taxon>
    </lineage>
</organism>
<keyword evidence="2 3" id="KW-0378">Hydrolase</keyword>
<evidence type="ECO:0000313" key="5">
    <source>
        <dbReference type="EMBL" id="MCU7380229.1"/>
    </source>
</evidence>
<dbReference type="AlphaFoldDB" id="A0A9J6QXL8"/>
<dbReference type="RefSeq" id="WP_148398828.1">
    <property type="nucleotide sequence ID" value="NZ_JAOSHN010000008.1"/>
</dbReference>
<dbReference type="PANTHER" id="PTHR11559">
    <property type="entry name" value="CARBOXYLESTERASE"/>
    <property type="match status" value="1"/>
</dbReference>
<evidence type="ECO:0000313" key="6">
    <source>
        <dbReference type="Proteomes" id="UP001065549"/>
    </source>
</evidence>
<keyword evidence="6" id="KW-1185">Reference proteome</keyword>
<evidence type="ECO:0000256" key="1">
    <source>
        <dbReference type="ARBA" id="ARBA00005964"/>
    </source>
</evidence>
<reference evidence="5" key="1">
    <citation type="submission" date="2022-09" db="EMBL/GenBank/DDBJ databases">
        <title>Culturomic study of gut microbiota in children with autism spectrum disorder.</title>
        <authorList>
            <person name="Efimov B.A."/>
            <person name="Chaplin A.V."/>
            <person name="Sokolova S.R."/>
            <person name="Pikina A.P."/>
            <person name="Korzhanova M."/>
            <person name="Belova V."/>
            <person name="Korostin D."/>
        </authorList>
    </citation>
    <scope>NUCLEOTIDE SEQUENCE</scope>
    <source>
        <strain evidence="5">ASD5510</strain>
    </source>
</reference>
<dbReference type="InterPro" id="IPR019826">
    <property type="entry name" value="Carboxylesterase_B_AS"/>
</dbReference>
<sequence>MRKHTIAKAKTGQYRGFIDQNDIINFLGIPYAKTPQRWKRAEPLKTSDERIDAFEFGPICYQPILPEEHEEGTPMSEDCLTLNIWTDDIDKKGKPVMLWIHGGCYLTGSNRIPYYCNDKFAADCRDLVFVNINYRLGNFGSMDLTIFDQKGEYRDAPNLQTLDQMAAVKWVYENIEAFGGDPENITVYGQSAGSYSTATLLLIPEVNQYISKAICESSGFEKTQKTLDDSRSMGEEFARLAGAETLEDLLRLPAEKVLEYSLEIFENSRFPRAFASVRDGNLIPEKPYEALRAGVAKHITLMSGTVSGEYDTAAFGLPDEAVKQRILDLFGDRIDETLINQFVDNDKERPLREAYLDCRNDMAIRMPVLSTLEAQCASGADTYMYYIDYIPEGSRIRAQHLFEIPFFNDKLETPVHMDLRFDEPVQGHHPDRKLVNEIQGCWANFARSGNPGGEHIAMDWPPYTLDRKTTMMLTNSGWHLKDFPRKKDTELLQHFMFE</sequence>
<dbReference type="PROSITE" id="PS00122">
    <property type="entry name" value="CARBOXYLESTERASE_B_1"/>
    <property type="match status" value="1"/>
</dbReference>
<dbReference type="InterPro" id="IPR002018">
    <property type="entry name" value="CarbesteraseB"/>
</dbReference>
<dbReference type="Gene3D" id="3.40.50.1820">
    <property type="entry name" value="alpha/beta hydrolase"/>
    <property type="match status" value="1"/>
</dbReference>
<accession>A0A9J6QXL8</accession>
<name>A0A9J6QXL8_9FIRM</name>
<gene>
    <name evidence="5" type="ORF">OBO34_18010</name>
</gene>
<comment type="caution">
    <text evidence="5">The sequence shown here is derived from an EMBL/GenBank/DDBJ whole genome shotgun (WGS) entry which is preliminary data.</text>
</comment>
<dbReference type="Proteomes" id="UP001065549">
    <property type="component" value="Unassembled WGS sequence"/>
</dbReference>
<protein>
    <recommendedName>
        <fullName evidence="3">Carboxylic ester hydrolase</fullName>
        <ecNumber evidence="3">3.1.1.-</ecNumber>
    </recommendedName>
</protein>
<dbReference type="EC" id="3.1.1.-" evidence="3"/>
<comment type="similarity">
    <text evidence="1 3">Belongs to the type-B carboxylesterase/lipase family.</text>
</comment>
<evidence type="ECO:0000256" key="3">
    <source>
        <dbReference type="RuleBase" id="RU361235"/>
    </source>
</evidence>
<dbReference type="SUPFAM" id="SSF53474">
    <property type="entry name" value="alpha/beta-Hydrolases"/>
    <property type="match status" value="1"/>
</dbReference>
<evidence type="ECO:0000259" key="4">
    <source>
        <dbReference type="Pfam" id="PF00135"/>
    </source>
</evidence>
<feature type="domain" description="Carboxylesterase type B" evidence="4">
    <location>
        <begin position="5"/>
        <end position="489"/>
    </location>
</feature>
<dbReference type="EMBL" id="JAOSHN010000008">
    <property type="protein sequence ID" value="MCU7380229.1"/>
    <property type="molecule type" value="Genomic_DNA"/>
</dbReference>
<dbReference type="InterPro" id="IPR029058">
    <property type="entry name" value="AB_hydrolase_fold"/>
</dbReference>
<dbReference type="GO" id="GO:0016787">
    <property type="term" value="F:hydrolase activity"/>
    <property type="evidence" value="ECO:0007669"/>
    <property type="project" value="UniProtKB-KW"/>
</dbReference>
<evidence type="ECO:0000256" key="2">
    <source>
        <dbReference type="ARBA" id="ARBA00022801"/>
    </source>
</evidence>
<dbReference type="InterPro" id="IPR050309">
    <property type="entry name" value="Type-B_Carboxylest/Lipase"/>
</dbReference>
<dbReference type="Pfam" id="PF00135">
    <property type="entry name" value="COesterase"/>
    <property type="match status" value="1"/>
</dbReference>
<proteinExistence type="inferred from homology"/>